<organism evidence="13 14">
    <name type="scientific">Dendrobium nobile</name>
    <name type="common">Orchid</name>
    <dbReference type="NCBI Taxonomy" id="94219"/>
    <lineage>
        <taxon>Eukaryota</taxon>
        <taxon>Viridiplantae</taxon>
        <taxon>Streptophyta</taxon>
        <taxon>Embryophyta</taxon>
        <taxon>Tracheophyta</taxon>
        <taxon>Spermatophyta</taxon>
        <taxon>Magnoliopsida</taxon>
        <taxon>Liliopsida</taxon>
        <taxon>Asparagales</taxon>
        <taxon>Orchidaceae</taxon>
        <taxon>Epidendroideae</taxon>
        <taxon>Malaxideae</taxon>
        <taxon>Dendrobiinae</taxon>
        <taxon>Dendrobium</taxon>
    </lineage>
</organism>
<evidence type="ECO:0000313" key="13">
    <source>
        <dbReference type="EMBL" id="KAI0529415.1"/>
    </source>
</evidence>
<comment type="similarity">
    <text evidence="3">In the N-terminal section; belongs to the PMEI family.</text>
</comment>
<evidence type="ECO:0000256" key="4">
    <source>
        <dbReference type="ARBA" id="ARBA00007786"/>
    </source>
</evidence>
<dbReference type="Gene3D" id="2.160.20.10">
    <property type="entry name" value="Single-stranded right-handed beta-helix, Pectin lyase-like"/>
    <property type="match status" value="1"/>
</dbReference>
<evidence type="ECO:0000259" key="11">
    <source>
        <dbReference type="Pfam" id="PF01095"/>
    </source>
</evidence>
<evidence type="ECO:0000256" key="1">
    <source>
        <dbReference type="ARBA" id="ARBA00004191"/>
    </source>
</evidence>
<dbReference type="GO" id="GO:0042545">
    <property type="term" value="P:cell wall modification"/>
    <property type="evidence" value="ECO:0007669"/>
    <property type="project" value="UniProtKB-UniRule"/>
</dbReference>
<dbReference type="FunFam" id="2.160.20.10:FF:000029">
    <property type="entry name" value="Pectinesterase 4"/>
    <property type="match status" value="1"/>
</dbReference>
<dbReference type="GO" id="GO:0004857">
    <property type="term" value="F:enzyme inhibitor activity"/>
    <property type="evidence" value="ECO:0007669"/>
    <property type="project" value="InterPro"/>
</dbReference>
<keyword evidence="6" id="KW-0134">Cell wall</keyword>
<dbReference type="InterPro" id="IPR012334">
    <property type="entry name" value="Pectin_lyas_fold"/>
</dbReference>
<feature type="signal peptide" evidence="10">
    <location>
        <begin position="1"/>
        <end position="25"/>
    </location>
</feature>
<keyword evidence="10" id="KW-0732">Signal</keyword>
<comment type="subcellular location">
    <subcellularLocation>
        <location evidence="1">Secreted</location>
        <location evidence="1">Cell wall</location>
    </subcellularLocation>
</comment>
<dbReference type="SMR" id="A0A8T3CCF5"/>
<dbReference type="GO" id="GO:0030599">
    <property type="term" value="F:pectinesterase activity"/>
    <property type="evidence" value="ECO:0007669"/>
    <property type="project" value="UniProtKB-UniRule"/>
</dbReference>
<feature type="domain" description="Pectinesterase catalytic" evidence="11">
    <location>
        <begin position="213"/>
        <end position="517"/>
    </location>
</feature>
<dbReference type="EMBL" id="JAGYWB010000002">
    <property type="protein sequence ID" value="KAI0529415.1"/>
    <property type="molecule type" value="Genomic_DNA"/>
</dbReference>
<comment type="catalytic activity">
    <reaction evidence="10">
        <text>[(1-&gt;4)-alpha-D-galacturonosyl methyl ester](n) + n H2O = [(1-&gt;4)-alpha-D-galacturonosyl](n) + n methanol + n H(+)</text>
        <dbReference type="Rhea" id="RHEA:22380"/>
        <dbReference type="Rhea" id="RHEA-COMP:14570"/>
        <dbReference type="Rhea" id="RHEA-COMP:14573"/>
        <dbReference type="ChEBI" id="CHEBI:15377"/>
        <dbReference type="ChEBI" id="CHEBI:15378"/>
        <dbReference type="ChEBI" id="CHEBI:17790"/>
        <dbReference type="ChEBI" id="CHEBI:140522"/>
        <dbReference type="ChEBI" id="CHEBI:140523"/>
        <dbReference type="EC" id="3.1.1.11"/>
    </reaction>
</comment>
<dbReference type="OrthoDB" id="2019149at2759"/>
<dbReference type="AlphaFoldDB" id="A0A8T3CCF5"/>
<evidence type="ECO:0000256" key="6">
    <source>
        <dbReference type="ARBA" id="ARBA00022512"/>
    </source>
</evidence>
<dbReference type="InterPro" id="IPR006501">
    <property type="entry name" value="Pectinesterase_inhib_dom"/>
</dbReference>
<sequence length="525" mass="57205">MHHPLLYLFFSFFSFFFFFFLPTTSSPSPELIQACKSSRFPDSCSQRLSSALPSLPPSPSASTIILSVFKSSLHDIPTAISITHSILANSPAASNLSSAAHNCLEVLPYSFRRLSAASNLSSADARYWAAAAQQYLSGCSSTLQAAKTSAFIAELANRTSDGLAMLATLQRYGTNMTLWAPAQTERDGYWGPPTSSESYDGRRGVPKEMAVNLTVCGEGDGCDHRTVQEAVDDAPANVTGEWFVIRIGEGVYDEIVRVPFEKTNLVFWGDGMGRTVITGNLSVGMPGISTYSSATVAVAGDGFMARDVTIRNTAGPESHQAVAFRSTADHTVLDTVEISGHQDTLYPHSLRQFYRSCVISGTVDFIFGNAAAVFEDCLLLILPRQLNPTGIETDTITAHGRSDPAQPTGFVFRRCVVNGSAEYWTGYTGNPAVHRVYLGRPWKEYSRTVFVESYLEGIVRPEGWTDWVRDFGLSTLYYGEYGSAGPGANVGSRVTWSDQIPAVHVGVYSVDNFIQGDRWIPQVDL</sequence>
<keyword evidence="7 10" id="KW-0378">Hydrolase</keyword>
<keyword evidence="8 10" id="KW-0063">Aspartyl esterase</keyword>
<dbReference type="SUPFAM" id="SSF101148">
    <property type="entry name" value="Plant invertase/pectin methylesterase inhibitor"/>
    <property type="match status" value="1"/>
</dbReference>
<comment type="caution">
    <text evidence="13">The sequence shown here is derived from an EMBL/GenBank/DDBJ whole genome shotgun (WGS) entry which is preliminary data.</text>
</comment>
<dbReference type="InterPro" id="IPR011050">
    <property type="entry name" value="Pectin_lyase_fold/virulence"/>
</dbReference>
<proteinExistence type="inferred from homology"/>
<dbReference type="GO" id="GO:0045490">
    <property type="term" value="P:pectin catabolic process"/>
    <property type="evidence" value="ECO:0007669"/>
    <property type="project" value="UniProtKB-UniRule"/>
</dbReference>
<dbReference type="SUPFAM" id="SSF51126">
    <property type="entry name" value="Pectin lyase-like"/>
    <property type="match status" value="1"/>
</dbReference>
<evidence type="ECO:0000256" key="10">
    <source>
        <dbReference type="RuleBase" id="RU000589"/>
    </source>
</evidence>
<name>A0A8T3CCF5_DENNO</name>
<evidence type="ECO:0000313" key="14">
    <source>
        <dbReference type="Proteomes" id="UP000829196"/>
    </source>
</evidence>
<feature type="domain" description="Pectinesterase inhibitor" evidence="12">
    <location>
        <begin position="33"/>
        <end position="165"/>
    </location>
</feature>
<evidence type="ECO:0000256" key="9">
    <source>
        <dbReference type="PROSITE-ProRule" id="PRU10040"/>
    </source>
</evidence>
<gene>
    <name evidence="13" type="ORF">KFK09_001964</name>
</gene>
<protein>
    <recommendedName>
        <fullName evidence="5 10">Pectinesterase</fullName>
        <ecNumber evidence="5 10">3.1.1.11</ecNumber>
    </recommendedName>
</protein>
<keyword evidence="14" id="KW-1185">Reference proteome</keyword>
<evidence type="ECO:0000256" key="8">
    <source>
        <dbReference type="ARBA" id="ARBA00023085"/>
    </source>
</evidence>
<reference evidence="13" key="1">
    <citation type="journal article" date="2022" name="Front. Genet.">
        <title>Chromosome-Scale Assembly of the Dendrobium nobile Genome Provides Insights Into the Molecular Mechanism of the Biosynthesis of the Medicinal Active Ingredient of Dendrobium.</title>
        <authorList>
            <person name="Xu Q."/>
            <person name="Niu S.-C."/>
            <person name="Li K.-L."/>
            <person name="Zheng P.-J."/>
            <person name="Zhang X.-J."/>
            <person name="Jia Y."/>
            <person name="Liu Y."/>
            <person name="Niu Y.-X."/>
            <person name="Yu L.-H."/>
            <person name="Chen D.-F."/>
            <person name="Zhang G.-Q."/>
        </authorList>
    </citation>
    <scope>NUCLEOTIDE SEQUENCE</scope>
    <source>
        <tissue evidence="13">Leaf</tissue>
    </source>
</reference>
<evidence type="ECO:0000259" key="12">
    <source>
        <dbReference type="Pfam" id="PF04043"/>
    </source>
</evidence>
<dbReference type="Proteomes" id="UP000829196">
    <property type="component" value="Unassembled WGS sequence"/>
</dbReference>
<dbReference type="EC" id="3.1.1.11" evidence="5 10"/>
<dbReference type="InterPro" id="IPR033131">
    <property type="entry name" value="Pectinesterase_Asp_AS"/>
</dbReference>
<comment type="similarity">
    <text evidence="4">In the C-terminal section; belongs to the pectinesterase family.</text>
</comment>
<dbReference type="PANTHER" id="PTHR31707">
    <property type="entry name" value="PECTINESTERASE"/>
    <property type="match status" value="1"/>
</dbReference>
<evidence type="ECO:0000256" key="3">
    <source>
        <dbReference type="ARBA" id="ARBA00006027"/>
    </source>
</evidence>
<dbReference type="PROSITE" id="PS00503">
    <property type="entry name" value="PECTINESTERASE_2"/>
    <property type="match status" value="1"/>
</dbReference>
<dbReference type="InterPro" id="IPR035513">
    <property type="entry name" value="Invertase/methylesterase_inhib"/>
</dbReference>
<comment type="pathway">
    <text evidence="2 10">Glycan metabolism; pectin degradation; 2-dehydro-3-deoxy-D-gluconate from pectin: step 1/5.</text>
</comment>
<evidence type="ECO:0000256" key="5">
    <source>
        <dbReference type="ARBA" id="ARBA00013229"/>
    </source>
</evidence>
<accession>A0A8T3CCF5</accession>
<feature type="chain" id="PRO_5035968295" description="Pectinesterase" evidence="10">
    <location>
        <begin position="26"/>
        <end position="525"/>
    </location>
</feature>
<evidence type="ECO:0000256" key="2">
    <source>
        <dbReference type="ARBA" id="ARBA00005184"/>
    </source>
</evidence>
<keyword evidence="6" id="KW-0964">Secreted</keyword>
<dbReference type="Pfam" id="PF01095">
    <property type="entry name" value="Pectinesterase"/>
    <property type="match status" value="1"/>
</dbReference>
<dbReference type="Pfam" id="PF04043">
    <property type="entry name" value="PMEI"/>
    <property type="match status" value="1"/>
</dbReference>
<feature type="active site" evidence="9">
    <location>
        <position position="364"/>
    </location>
</feature>
<dbReference type="Gene3D" id="1.20.140.40">
    <property type="entry name" value="Invertase/pectin methylesterase inhibitor family protein"/>
    <property type="match status" value="1"/>
</dbReference>
<evidence type="ECO:0000256" key="7">
    <source>
        <dbReference type="ARBA" id="ARBA00022801"/>
    </source>
</evidence>
<dbReference type="InterPro" id="IPR000070">
    <property type="entry name" value="Pectinesterase_cat"/>
</dbReference>